<comment type="caution">
    <text evidence="1">The sequence shown here is derived from an EMBL/GenBank/DDBJ whole genome shotgun (WGS) entry which is preliminary data.</text>
</comment>
<dbReference type="Proteomes" id="UP001370299">
    <property type="component" value="Unassembled WGS sequence"/>
</dbReference>
<dbReference type="RefSeq" id="WP_340196280.1">
    <property type="nucleotide sequence ID" value="NZ_JBBKAP010000021.1"/>
</dbReference>
<dbReference type="EMBL" id="JBBLYY010000078">
    <property type="protein sequence ID" value="MEK0173257.1"/>
    <property type="molecule type" value="Genomic_DNA"/>
</dbReference>
<keyword evidence="2" id="KW-1185">Reference proteome</keyword>
<accession>A0ABU8YFD6</accession>
<dbReference type="InterPro" id="IPR029475">
    <property type="entry name" value="DUF6807"/>
</dbReference>
<gene>
    <name evidence="1" type="ORF">WMN62_17410</name>
</gene>
<evidence type="ECO:0000313" key="1">
    <source>
        <dbReference type="EMBL" id="MEK0173257.1"/>
    </source>
</evidence>
<evidence type="ECO:0000313" key="2">
    <source>
        <dbReference type="Proteomes" id="UP001370299"/>
    </source>
</evidence>
<reference evidence="1 2" key="1">
    <citation type="submission" date="2024-03" db="EMBL/GenBank/DDBJ databases">
        <title>Whole genomes of four grape xylem sap localized bacterial endophytes.</title>
        <authorList>
            <person name="Kumar G."/>
            <person name="Savka M.A."/>
        </authorList>
    </citation>
    <scope>NUCLEOTIDE SEQUENCE [LARGE SCALE GENOMIC DNA]</scope>
    <source>
        <strain evidence="1 2">RIT_GXS8</strain>
    </source>
</reference>
<organism evidence="1 2">
    <name type="scientific">Curtobacterium citreum</name>
    <dbReference type="NCBI Taxonomy" id="2036"/>
    <lineage>
        <taxon>Bacteria</taxon>
        <taxon>Bacillati</taxon>
        <taxon>Actinomycetota</taxon>
        <taxon>Actinomycetes</taxon>
        <taxon>Micrococcales</taxon>
        <taxon>Microbacteriaceae</taxon>
        <taxon>Curtobacterium</taxon>
    </lineage>
</organism>
<sequence>MSTDDVLRTIELGTVEVALERDGAGTPATSSPHPYLHPVRTLGRTVLTAHHPADHDWHCGVGVAIPDVDGVNCWGGPTYVRGEGYVWRDDHGRADVLRAEHLPAPRGGGTVQELAWRGPDHTVVLHEDRTLAWRVVDSGWELTWSSSFRAPGNDIVHLGSPGSNGRVGAGYGGFSWRFAECADVVVRTADAQGEEAVHGSVAPWVEWSAVFEGAPATVRLEALDHRDPWFVRVAEYPAIGSALAWREPALVRPGVPFVRSFRATITDGAVLPGNTLDR</sequence>
<proteinExistence type="predicted"/>
<protein>
    <submittedName>
        <fullName evidence="1">DUF6807 family protein</fullName>
    </submittedName>
</protein>
<dbReference type="Pfam" id="PF14100">
    <property type="entry name" value="DUF6807"/>
    <property type="match status" value="1"/>
</dbReference>
<name>A0ABU8YFD6_9MICO</name>